<proteinExistence type="predicted"/>
<evidence type="ECO:0000313" key="2">
    <source>
        <dbReference type="Proteomes" id="UP000464178"/>
    </source>
</evidence>
<dbReference type="AlphaFoldDB" id="A0A6P2CY01"/>
<accession>A0A6P2CY01</accession>
<keyword evidence="2" id="KW-1185">Reference proteome</keyword>
<dbReference type="RefSeq" id="WP_162668446.1">
    <property type="nucleotide sequence ID" value="NZ_LR593886.1"/>
</dbReference>
<dbReference type="EMBL" id="LR593886">
    <property type="protein sequence ID" value="VTR93773.1"/>
    <property type="molecule type" value="Genomic_DNA"/>
</dbReference>
<sequence length="64" mass="7139">MSAAPDDSKRCPECKSTNLQFVGSRDHRGPRRADGSEAPVVARTIQVRCRRCKASWGVLRRVVN</sequence>
<dbReference type="KEGG" id="gms:SOIL9_39410"/>
<reference evidence="1 2" key="1">
    <citation type="submission" date="2019-05" db="EMBL/GenBank/DDBJ databases">
        <authorList>
            <consortium name="Science for Life Laboratories"/>
        </authorList>
    </citation>
    <scope>NUCLEOTIDE SEQUENCE [LARGE SCALE GENOMIC DNA]</scope>
    <source>
        <strain evidence="1">Soil9</strain>
    </source>
</reference>
<name>A0A6P2CY01_9BACT</name>
<organism evidence="1 2">
    <name type="scientific">Gemmata massiliana</name>
    <dbReference type="NCBI Taxonomy" id="1210884"/>
    <lineage>
        <taxon>Bacteria</taxon>
        <taxon>Pseudomonadati</taxon>
        <taxon>Planctomycetota</taxon>
        <taxon>Planctomycetia</taxon>
        <taxon>Gemmatales</taxon>
        <taxon>Gemmataceae</taxon>
        <taxon>Gemmata</taxon>
    </lineage>
</organism>
<dbReference type="Proteomes" id="UP000464178">
    <property type="component" value="Chromosome"/>
</dbReference>
<gene>
    <name evidence="1" type="ORF">SOIL9_39410</name>
</gene>
<evidence type="ECO:0000313" key="1">
    <source>
        <dbReference type="EMBL" id="VTR93773.1"/>
    </source>
</evidence>
<protein>
    <submittedName>
        <fullName evidence="1">Uncharacterized protein</fullName>
    </submittedName>
</protein>